<feature type="domain" description="Peptidase S11 D-alanyl-D-alanine carboxypeptidase A N-terminal" evidence="10">
    <location>
        <begin position="36"/>
        <end position="266"/>
    </location>
</feature>
<keyword evidence="5" id="KW-0573">Peptidoglycan synthesis</keyword>
<dbReference type="AlphaFoldDB" id="A0A366I060"/>
<keyword evidence="11" id="KW-0121">Carboxypeptidase</keyword>
<dbReference type="RefSeq" id="WP_113921313.1">
    <property type="nucleotide sequence ID" value="NZ_QNRX01000016.1"/>
</dbReference>
<organism evidence="11 12">
    <name type="scientific">Alkalibaculum bacchi</name>
    <dbReference type="NCBI Taxonomy" id="645887"/>
    <lineage>
        <taxon>Bacteria</taxon>
        <taxon>Bacillati</taxon>
        <taxon>Bacillota</taxon>
        <taxon>Clostridia</taxon>
        <taxon>Eubacteriales</taxon>
        <taxon>Eubacteriaceae</taxon>
        <taxon>Alkalibaculum</taxon>
    </lineage>
</organism>
<dbReference type="InterPro" id="IPR012338">
    <property type="entry name" value="Beta-lactam/transpept-like"/>
</dbReference>
<dbReference type="InterPro" id="IPR018044">
    <property type="entry name" value="Peptidase_S11"/>
</dbReference>
<dbReference type="Pfam" id="PF00768">
    <property type="entry name" value="Peptidase_S11"/>
    <property type="match status" value="1"/>
</dbReference>
<dbReference type="InterPro" id="IPR001967">
    <property type="entry name" value="Peptidase_S11_N"/>
</dbReference>
<reference evidence="11 12" key="1">
    <citation type="submission" date="2018-06" db="EMBL/GenBank/DDBJ databases">
        <title>Genomic Encyclopedia of Type Strains, Phase IV (KMG-IV): sequencing the most valuable type-strain genomes for metagenomic binning, comparative biology and taxonomic classification.</title>
        <authorList>
            <person name="Goeker M."/>
        </authorList>
    </citation>
    <scope>NUCLEOTIDE SEQUENCE [LARGE SCALE GENOMIC DNA]</scope>
    <source>
        <strain evidence="11 12">DSM 22112</strain>
    </source>
</reference>
<keyword evidence="6" id="KW-0961">Cell wall biogenesis/degradation</keyword>
<dbReference type="SUPFAM" id="SSF56601">
    <property type="entry name" value="beta-lactamase/transpeptidase-like"/>
    <property type="match status" value="1"/>
</dbReference>
<dbReference type="OrthoDB" id="9791132at2"/>
<name>A0A366I060_9FIRM</name>
<evidence type="ECO:0000256" key="6">
    <source>
        <dbReference type="ARBA" id="ARBA00023316"/>
    </source>
</evidence>
<dbReference type="PRINTS" id="PR00725">
    <property type="entry name" value="DADACBPTASE1"/>
</dbReference>
<comment type="similarity">
    <text evidence="1 9">Belongs to the peptidase S11 family.</text>
</comment>
<dbReference type="GO" id="GO:0006508">
    <property type="term" value="P:proteolysis"/>
    <property type="evidence" value="ECO:0007669"/>
    <property type="project" value="InterPro"/>
</dbReference>
<dbReference type="PANTHER" id="PTHR21581">
    <property type="entry name" value="D-ALANYL-D-ALANINE CARBOXYPEPTIDASE"/>
    <property type="match status" value="1"/>
</dbReference>
<dbReference type="PANTHER" id="PTHR21581:SF26">
    <property type="entry name" value="D-ALANYL-D-ALANINE ENDOPEPTIDASE"/>
    <property type="match status" value="1"/>
</dbReference>
<proteinExistence type="inferred from homology"/>
<keyword evidence="4" id="KW-0133">Cell shape</keyword>
<evidence type="ECO:0000256" key="3">
    <source>
        <dbReference type="ARBA" id="ARBA00022801"/>
    </source>
</evidence>
<evidence type="ECO:0000256" key="8">
    <source>
        <dbReference type="PIRSR" id="PIRSR618044-2"/>
    </source>
</evidence>
<feature type="active site" description="Acyl-ester intermediate" evidence="7">
    <location>
        <position position="63"/>
    </location>
</feature>
<dbReference type="GO" id="GO:0009002">
    <property type="term" value="F:serine-type D-Ala-D-Ala carboxypeptidase activity"/>
    <property type="evidence" value="ECO:0007669"/>
    <property type="project" value="InterPro"/>
</dbReference>
<dbReference type="GO" id="GO:0009252">
    <property type="term" value="P:peptidoglycan biosynthetic process"/>
    <property type="evidence" value="ECO:0007669"/>
    <property type="project" value="UniProtKB-KW"/>
</dbReference>
<dbReference type="Proteomes" id="UP000253490">
    <property type="component" value="Unassembled WGS sequence"/>
</dbReference>
<evidence type="ECO:0000259" key="10">
    <source>
        <dbReference type="Pfam" id="PF00768"/>
    </source>
</evidence>
<evidence type="ECO:0000256" key="5">
    <source>
        <dbReference type="ARBA" id="ARBA00022984"/>
    </source>
</evidence>
<gene>
    <name evidence="11" type="ORF">DES36_1161</name>
</gene>
<feature type="active site" evidence="7">
    <location>
        <position position="123"/>
    </location>
</feature>
<protein>
    <submittedName>
        <fullName evidence="11">D-alanyl-D-alanine carboxypeptidase (Penicillin-binding protein 5/6)</fullName>
    </submittedName>
</protein>
<evidence type="ECO:0000256" key="2">
    <source>
        <dbReference type="ARBA" id="ARBA00022729"/>
    </source>
</evidence>
<comment type="caution">
    <text evidence="11">The sequence shown here is derived from an EMBL/GenBank/DDBJ whole genome shotgun (WGS) entry which is preliminary data.</text>
</comment>
<accession>A0A366I060</accession>
<sequence>MRKIVKIFFVILFIFGLFVVKEKIDINNIFNNKYNSNYIYVVNRQSESEIIKKNYKSKAYPASLTKIMTTLVALDHINDLSAIAPVDIDTYREMVNKNSSMAGFYGNEQTTYRDLLYGTILSSGGEAANSLAINIAGSVEDFVKLMNDKAQELGLEDTHFVNPEGLHNKKQYTTAYDMAILLDYTLDNGHFRAIFTKEAFKTTSTLDHPNGIVLQSTVLSKLHDMPQNGFKIIGGKSGTTYEAGQCWATLAIKGDTEYIAIVMGAKLEDINDTSNKHIEDTIKIYEGL</sequence>
<evidence type="ECO:0000256" key="9">
    <source>
        <dbReference type="RuleBase" id="RU004016"/>
    </source>
</evidence>
<feature type="binding site" evidence="8">
    <location>
        <position position="236"/>
    </location>
    <ligand>
        <name>substrate</name>
    </ligand>
</feature>
<dbReference type="Gene3D" id="3.40.710.10">
    <property type="entry name" value="DD-peptidase/beta-lactamase superfamily"/>
    <property type="match status" value="1"/>
</dbReference>
<dbReference type="GO" id="GO:0008360">
    <property type="term" value="P:regulation of cell shape"/>
    <property type="evidence" value="ECO:0007669"/>
    <property type="project" value="UniProtKB-KW"/>
</dbReference>
<evidence type="ECO:0000256" key="4">
    <source>
        <dbReference type="ARBA" id="ARBA00022960"/>
    </source>
</evidence>
<evidence type="ECO:0000313" key="11">
    <source>
        <dbReference type="EMBL" id="RBP60345.1"/>
    </source>
</evidence>
<feature type="active site" description="Proton acceptor" evidence="7">
    <location>
        <position position="66"/>
    </location>
</feature>
<dbReference type="EMBL" id="QNRX01000016">
    <property type="protein sequence ID" value="RBP60345.1"/>
    <property type="molecule type" value="Genomic_DNA"/>
</dbReference>
<evidence type="ECO:0000256" key="7">
    <source>
        <dbReference type="PIRSR" id="PIRSR618044-1"/>
    </source>
</evidence>
<evidence type="ECO:0000256" key="1">
    <source>
        <dbReference type="ARBA" id="ARBA00007164"/>
    </source>
</evidence>
<keyword evidence="3" id="KW-0378">Hydrolase</keyword>
<dbReference type="GO" id="GO:0071555">
    <property type="term" value="P:cell wall organization"/>
    <property type="evidence" value="ECO:0007669"/>
    <property type="project" value="UniProtKB-KW"/>
</dbReference>
<evidence type="ECO:0000313" key="12">
    <source>
        <dbReference type="Proteomes" id="UP000253490"/>
    </source>
</evidence>
<keyword evidence="11" id="KW-0645">Protease</keyword>
<keyword evidence="2" id="KW-0732">Signal</keyword>
<keyword evidence="12" id="KW-1185">Reference proteome</keyword>